<keyword evidence="2" id="KW-0812">Transmembrane</keyword>
<feature type="region of interest" description="Disordered" evidence="6">
    <location>
        <begin position="202"/>
        <end position="228"/>
    </location>
</feature>
<evidence type="ECO:0000256" key="1">
    <source>
        <dbReference type="ARBA" id="ARBA00004167"/>
    </source>
</evidence>
<dbReference type="OrthoDB" id="27095at2759"/>
<dbReference type="AlphaFoldDB" id="A0A507QQR4"/>
<feature type="chain" id="PRO_5021197292" description="ER membrane protein complex subunit 7 beta-sandwich domain-containing protein" evidence="7">
    <location>
        <begin position="24"/>
        <end position="268"/>
    </location>
</feature>
<dbReference type="PANTHER" id="PTHR13605">
    <property type="entry name" value="ER MEMBRANE PROTEIN COMPLEX SUBUNIT 7"/>
    <property type="match status" value="1"/>
</dbReference>
<dbReference type="GO" id="GO:0072546">
    <property type="term" value="C:EMC complex"/>
    <property type="evidence" value="ECO:0007669"/>
    <property type="project" value="TreeGrafter"/>
</dbReference>
<comment type="subcellular location">
    <subcellularLocation>
        <location evidence="1">Membrane</location>
        <topology evidence="1">Single-pass membrane protein</topology>
    </subcellularLocation>
</comment>
<feature type="signal peptide" evidence="7">
    <location>
        <begin position="1"/>
        <end position="23"/>
    </location>
</feature>
<evidence type="ECO:0000256" key="7">
    <source>
        <dbReference type="SAM" id="SignalP"/>
    </source>
</evidence>
<proteinExistence type="predicted"/>
<dbReference type="InterPro" id="IPR039163">
    <property type="entry name" value="EMC7"/>
</dbReference>
<feature type="domain" description="ER membrane protein complex subunit 7 beta-sandwich" evidence="8">
    <location>
        <begin position="39"/>
        <end position="178"/>
    </location>
</feature>
<organism evidence="9 10">
    <name type="scientific">Monascus purpureus</name>
    <name type="common">Red mold</name>
    <name type="synonym">Monascus anka</name>
    <dbReference type="NCBI Taxonomy" id="5098"/>
    <lineage>
        <taxon>Eukaryota</taxon>
        <taxon>Fungi</taxon>
        <taxon>Dikarya</taxon>
        <taxon>Ascomycota</taxon>
        <taxon>Pezizomycotina</taxon>
        <taxon>Eurotiomycetes</taxon>
        <taxon>Eurotiomycetidae</taxon>
        <taxon>Eurotiales</taxon>
        <taxon>Aspergillaceae</taxon>
        <taxon>Monascus</taxon>
    </lineage>
</organism>
<keyword evidence="10" id="KW-1185">Reference proteome</keyword>
<dbReference type="InterPro" id="IPR019008">
    <property type="entry name" value="Beta_sandwich_EMC7"/>
</dbReference>
<evidence type="ECO:0000313" key="10">
    <source>
        <dbReference type="Proteomes" id="UP000319663"/>
    </source>
</evidence>
<reference evidence="9 10" key="1">
    <citation type="submission" date="2019-06" db="EMBL/GenBank/DDBJ databases">
        <title>Wine fermentation using esterase from Monascus purpureus.</title>
        <authorList>
            <person name="Geng C."/>
            <person name="Zhang Y."/>
        </authorList>
    </citation>
    <scope>NUCLEOTIDE SEQUENCE [LARGE SCALE GENOMIC DNA]</scope>
    <source>
        <strain evidence="9">HQ1</strain>
    </source>
</reference>
<sequence length="268" mass="28508">MRFPKSIMLSSLGCLILSAATAAASSLTISVPSSNFLPNPHVLPAGTHATLTTLPSPEGSQSSPRQSNVLTAPLTRFSTFVFRNLQPESYLLDIRSSEYVFAPYRVDISSDGSVRGIWETFRGNPWDNRGAEKFVSGSANVASGDVAIEAKVLGRRKFYEERPKFSPLGLFKNPMILLSVVALGITVGMPKLLENMDPEMRAEFEKQSRSSPLSGAARNPVAGGHTGPANFDLAGWMAGASSGPMANADTAGPTSTSRDGTSSARRRG</sequence>
<dbReference type="Pfam" id="PF09430">
    <property type="entry name" value="EMC7_beta-sandw"/>
    <property type="match status" value="1"/>
</dbReference>
<evidence type="ECO:0000256" key="6">
    <source>
        <dbReference type="SAM" id="MobiDB-lite"/>
    </source>
</evidence>
<dbReference type="EMBL" id="VIFY01000159">
    <property type="protein sequence ID" value="TQB69327.1"/>
    <property type="molecule type" value="Genomic_DNA"/>
</dbReference>
<evidence type="ECO:0000313" key="9">
    <source>
        <dbReference type="EMBL" id="TQB69327.1"/>
    </source>
</evidence>
<evidence type="ECO:0000256" key="4">
    <source>
        <dbReference type="ARBA" id="ARBA00022989"/>
    </source>
</evidence>
<dbReference type="STRING" id="5098.A0A507QQR4"/>
<feature type="region of interest" description="Disordered" evidence="6">
    <location>
        <begin position="242"/>
        <end position="268"/>
    </location>
</feature>
<evidence type="ECO:0000256" key="3">
    <source>
        <dbReference type="ARBA" id="ARBA00022729"/>
    </source>
</evidence>
<evidence type="ECO:0000256" key="5">
    <source>
        <dbReference type="ARBA" id="ARBA00023136"/>
    </source>
</evidence>
<feature type="compositionally biased region" description="Polar residues" evidence="6">
    <location>
        <begin position="252"/>
        <end position="268"/>
    </location>
</feature>
<keyword evidence="3 7" id="KW-0732">Signal</keyword>
<dbReference type="PANTHER" id="PTHR13605:SF4">
    <property type="entry name" value="ER MEMBRANE PROTEIN COMPLEX SUBUNIT 7"/>
    <property type="match status" value="1"/>
</dbReference>
<gene>
    <name evidence="9" type="ORF">MPDQ_001982</name>
</gene>
<comment type="caution">
    <text evidence="9">The sequence shown here is derived from an EMBL/GenBank/DDBJ whole genome shotgun (WGS) entry which is preliminary data.</text>
</comment>
<protein>
    <recommendedName>
        <fullName evidence="8">ER membrane protein complex subunit 7 beta-sandwich domain-containing protein</fullName>
    </recommendedName>
</protein>
<accession>A0A507QQR4</accession>
<keyword evidence="5" id="KW-0472">Membrane</keyword>
<keyword evidence="4" id="KW-1133">Transmembrane helix</keyword>
<evidence type="ECO:0000259" key="8">
    <source>
        <dbReference type="Pfam" id="PF09430"/>
    </source>
</evidence>
<evidence type="ECO:0000256" key="2">
    <source>
        <dbReference type="ARBA" id="ARBA00022692"/>
    </source>
</evidence>
<dbReference type="Proteomes" id="UP000319663">
    <property type="component" value="Unassembled WGS sequence"/>
</dbReference>
<name>A0A507QQR4_MONPU</name>